<dbReference type="FunFam" id="3.40.50.1950:FF:000001">
    <property type="entry name" value="Flavin prenyltransferase UbiX"/>
    <property type="match status" value="1"/>
</dbReference>
<keyword evidence="10" id="KW-1185">Reference proteome</keyword>
<sequence length="204" mass="21668">MTRSTEPLRRVIVGISGASGAVYGARLLQVLRELPGVESHLVVSGAGWRNLQHELDLEPPAVRALADVVHELDNVGASIASGSFAAHAMVVAPCSMRTLAAIAHGLADNLLTRAADVTLKERRRLVLLARETPLHLVHLRNMAAVTEMGAIVCPPMPAFYQRPTSVGEVVDHSVARVLDLLGLDSDLAPRWQGLPPLAPVAGNS</sequence>
<keyword evidence="2 7" id="KW-0285">Flavoprotein</keyword>
<evidence type="ECO:0000256" key="6">
    <source>
        <dbReference type="ARBA" id="ARBA00060793"/>
    </source>
</evidence>
<keyword evidence="4 7" id="KW-0808">Transferase</keyword>
<dbReference type="AlphaFoldDB" id="A0A2P1NJT3"/>
<gene>
    <name evidence="7" type="primary">ubiX</name>
    <name evidence="9" type="ORF">C7H73_06080</name>
</gene>
<feature type="binding site" evidence="7">
    <location>
        <begin position="95"/>
        <end position="98"/>
    </location>
    <ligand>
        <name>FMN</name>
        <dbReference type="ChEBI" id="CHEBI:58210"/>
    </ligand>
</feature>
<name>A0A2P1NJT3_9BURK</name>
<dbReference type="KEGG" id="melm:C7H73_06080"/>
<dbReference type="GO" id="GO:0016831">
    <property type="term" value="F:carboxy-lyase activity"/>
    <property type="evidence" value="ECO:0007669"/>
    <property type="project" value="TreeGrafter"/>
</dbReference>
<evidence type="ECO:0000256" key="4">
    <source>
        <dbReference type="ARBA" id="ARBA00022679"/>
    </source>
</evidence>
<proteinExistence type="inferred from homology"/>
<dbReference type="HAMAP" id="MF_01984">
    <property type="entry name" value="ubiX_pad"/>
    <property type="match status" value="1"/>
</dbReference>
<organism evidence="9 10">
    <name type="scientific">Pulveribacter suum</name>
    <dbReference type="NCBI Taxonomy" id="2116657"/>
    <lineage>
        <taxon>Bacteria</taxon>
        <taxon>Pseudomonadati</taxon>
        <taxon>Pseudomonadota</taxon>
        <taxon>Betaproteobacteria</taxon>
        <taxon>Burkholderiales</taxon>
        <taxon>Comamonadaceae</taxon>
        <taxon>Pulveribacter</taxon>
    </lineage>
</organism>
<dbReference type="Pfam" id="PF02441">
    <property type="entry name" value="Flavoprotein"/>
    <property type="match status" value="1"/>
</dbReference>
<evidence type="ECO:0000256" key="5">
    <source>
        <dbReference type="ARBA" id="ARBA00050612"/>
    </source>
</evidence>
<dbReference type="InterPro" id="IPR003382">
    <property type="entry name" value="Flavoprotein"/>
</dbReference>
<dbReference type="Proteomes" id="UP000241829">
    <property type="component" value="Chromosome"/>
</dbReference>
<accession>A0A2P1NJT3</accession>
<keyword evidence="9" id="KW-0456">Lyase</keyword>
<dbReference type="NCBIfam" id="TIGR00421">
    <property type="entry name" value="ubiX_pad"/>
    <property type="match status" value="1"/>
</dbReference>
<dbReference type="InterPro" id="IPR036551">
    <property type="entry name" value="Flavin_trans-like"/>
</dbReference>
<dbReference type="GO" id="GO:0106141">
    <property type="term" value="F:flavin prenyltransferase activity"/>
    <property type="evidence" value="ECO:0007669"/>
    <property type="project" value="UniProtKB-EC"/>
</dbReference>
<dbReference type="SUPFAM" id="SSF52507">
    <property type="entry name" value="Homo-oligomeric flavin-containing Cys decarboxylases, HFCD"/>
    <property type="match status" value="1"/>
</dbReference>
<dbReference type="PANTHER" id="PTHR43374:SF1">
    <property type="entry name" value="FLAVIN PRENYLTRANSFERASE PAD1, MITOCHONDRIAL"/>
    <property type="match status" value="1"/>
</dbReference>
<comment type="caution">
    <text evidence="7">Lacks conserved residue(s) required for the propagation of feature annotation.</text>
</comment>
<dbReference type="EMBL" id="CP027792">
    <property type="protein sequence ID" value="AVP57281.1"/>
    <property type="molecule type" value="Genomic_DNA"/>
</dbReference>
<dbReference type="OrthoDB" id="9781577at2"/>
<evidence type="ECO:0000313" key="10">
    <source>
        <dbReference type="Proteomes" id="UP000241829"/>
    </source>
</evidence>
<feature type="binding site" evidence="7">
    <location>
        <position position="130"/>
    </location>
    <ligand>
        <name>FMN</name>
        <dbReference type="ChEBI" id="CHEBI:58210"/>
    </ligand>
</feature>
<comment type="similarity">
    <text evidence="6 7">Belongs to the UbiX/PAD1 family.</text>
</comment>
<dbReference type="PANTHER" id="PTHR43374">
    <property type="entry name" value="FLAVIN PRENYLTRANSFERASE"/>
    <property type="match status" value="1"/>
</dbReference>
<feature type="binding site" evidence="7">
    <location>
        <position position="44"/>
    </location>
    <ligand>
        <name>FMN</name>
        <dbReference type="ChEBI" id="CHEBI:58210"/>
    </ligand>
</feature>
<reference evidence="10" key="1">
    <citation type="submission" date="2018-03" db="EMBL/GenBank/DDBJ databases">
        <title>Genome sequencing of Melaminivora sp. strain SC2-7.</title>
        <authorList>
            <person name="Kim S.-J."/>
            <person name="Heo J."/>
            <person name="Ahn J.-H."/>
            <person name="Kwon S.-W."/>
        </authorList>
    </citation>
    <scope>NUCLEOTIDE SEQUENCE [LARGE SCALE GENOMIC DNA]</scope>
    <source>
        <strain evidence="10">SC2-7</strain>
    </source>
</reference>
<dbReference type="RefSeq" id="WP_106845837.1">
    <property type="nucleotide sequence ID" value="NZ_CP027792.1"/>
</dbReference>
<dbReference type="Gene3D" id="3.40.50.1950">
    <property type="entry name" value="Flavin prenyltransferase-like"/>
    <property type="match status" value="1"/>
</dbReference>
<evidence type="ECO:0000256" key="7">
    <source>
        <dbReference type="HAMAP-Rule" id="MF_01984"/>
    </source>
</evidence>
<comment type="function">
    <text evidence="7">Flavin prenyltransferase that catalyzes the synthesis of the prenylated FMN cofactor (prenyl-FMN) for 4-hydroxy-3-polyprenylbenzoic acid decarboxylase UbiD. The prenyltransferase is metal-independent and links a dimethylallyl moiety from dimethylallyl monophosphate (DMAP) to the flavin N5 and C6 atoms of FMN.</text>
</comment>
<evidence type="ECO:0000256" key="2">
    <source>
        <dbReference type="ARBA" id="ARBA00022630"/>
    </source>
</evidence>
<comment type="catalytic activity">
    <reaction evidence="5 7">
        <text>dimethylallyl phosphate + FMNH2 = prenylated FMNH2 + phosphate</text>
        <dbReference type="Rhea" id="RHEA:37743"/>
        <dbReference type="ChEBI" id="CHEBI:43474"/>
        <dbReference type="ChEBI" id="CHEBI:57618"/>
        <dbReference type="ChEBI" id="CHEBI:87467"/>
        <dbReference type="ChEBI" id="CHEBI:88052"/>
        <dbReference type="EC" id="2.5.1.129"/>
    </reaction>
</comment>
<feature type="binding site" evidence="7">
    <location>
        <position position="176"/>
    </location>
    <ligand>
        <name>dimethylallyl phosphate</name>
        <dbReference type="ChEBI" id="CHEBI:88052"/>
    </ligand>
</feature>
<keyword evidence="3 7" id="KW-0288">FMN</keyword>
<evidence type="ECO:0000259" key="8">
    <source>
        <dbReference type="Pfam" id="PF02441"/>
    </source>
</evidence>
<protein>
    <recommendedName>
        <fullName evidence="7">Flavin prenyltransferase UbiX</fullName>
        <ecNumber evidence="7">2.5.1.129</ecNumber>
    </recommendedName>
</protein>
<feature type="binding site" evidence="7">
    <location>
        <begin position="17"/>
        <end position="19"/>
    </location>
    <ligand>
        <name>FMN</name>
        <dbReference type="ChEBI" id="CHEBI:58210"/>
    </ligand>
</feature>
<dbReference type="InterPro" id="IPR004507">
    <property type="entry name" value="UbiX-like"/>
</dbReference>
<dbReference type="NCBIfam" id="NF004685">
    <property type="entry name" value="PRK06029.1"/>
    <property type="match status" value="1"/>
</dbReference>
<feature type="domain" description="Flavoprotein" evidence="8">
    <location>
        <begin position="10"/>
        <end position="180"/>
    </location>
</feature>
<evidence type="ECO:0000313" key="9">
    <source>
        <dbReference type="EMBL" id="AVP57281.1"/>
    </source>
</evidence>
<evidence type="ECO:0000256" key="3">
    <source>
        <dbReference type="ARBA" id="ARBA00022643"/>
    </source>
</evidence>
<evidence type="ECO:0000256" key="1">
    <source>
        <dbReference type="ARBA" id="ARBA00022602"/>
    </source>
</evidence>
<feature type="binding site" evidence="7">
    <location>
        <position position="160"/>
    </location>
    <ligand>
        <name>dimethylallyl phosphate</name>
        <dbReference type="ChEBI" id="CHEBI:88052"/>
    </ligand>
</feature>
<dbReference type="EC" id="2.5.1.129" evidence="7"/>
<keyword evidence="1 7" id="KW-0637">Prenyltransferase</keyword>